<evidence type="ECO:0000313" key="2">
    <source>
        <dbReference type="EMBL" id="CAG9994612.1"/>
    </source>
</evidence>
<dbReference type="SUPFAM" id="SSF81383">
    <property type="entry name" value="F-box domain"/>
    <property type="match status" value="1"/>
</dbReference>
<feature type="domain" description="F-box" evidence="1">
    <location>
        <begin position="16"/>
        <end position="61"/>
    </location>
</feature>
<proteinExistence type="predicted"/>
<dbReference type="OrthoDB" id="3759773at2759"/>
<organism evidence="2 3">
    <name type="scientific">Clonostachys byssicola</name>
    <dbReference type="NCBI Taxonomy" id="160290"/>
    <lineage>
        <taxon>Eukaryota</taxon>
        <taxon>Fungi</taxon>
        <taxon>Dikarya</taxon>
        <taxon>Ascomycota</taxon>
        <taxon>Pezizomycotina</taxon>
        <taxon>Sordariomycetes</taxon>
        <taxon>Hypocreomycetidae</taxon>
        <taxon>Hypocreales</taxon>
        <taxon>Bionectriaceae</taxon>
        <taxon>Clonostachys</taxon>
    </lineage>
</organism>
<comment type="caution">
    <text evidence="2">The sequence shown here is derived from an EMBL/GenBank/DDBJ whole genome shotgun (WGS) entry which is preliminary data.</text>
</comment>
<name>A0A9N9Y754_9HYPO</name>
<keyword evidence="3" id="KW-1185">Reference proteome</keyword>
<dbReference type="PROSITE" id="PS50181">
    <property type="entry name" value="FBOX"/>
    <property type="match status" value="1"/>
</dbReference>
<evidence type="ECO:0000259" key="1">
    <source>
        <dbReference type="PROSITE" id="PS50181"/>
    </source>
</evidence>
<protein>
    <recommendedName>
        <fullName evidence="1">F-box domain-containing protein</fullName>
    </recommendedName>
</protein>
<evidence type="ECO:0000313" key="3">
    <source>
        <dbReference type="Proteomes" id="UP000754883"/>
    </source>
</evidence>
<reference evidence="2" key="1">
    <citation type="submission" date="2021-10" db="EMBL/GenBank/DDBJ databases">
        <authorList>
            <person name="Piombo E."/>
        </authorList>
    </citation>
    <scope>NUCLEOTIDE SEQUENCE</scope>
</reference>
<sequence length="368" mass="42707">MSLTTLFEWLQFELRSTDLLDLPNELLIKIASFVDHEDIPALRRVCHRLNLVASPFLIHTISVKQSQESLDHVQRILEKPHIASGVRGIRVNLGHRFHALVQDKSLFTQVLERQILNHYWLRQDRLPSESDSEYNRRTLQTRRNTYMCEFFKCEYGSRWPNMRVDKTKPNDAKEKYDQLLLLAYERYKKEYHEVTRIASEGSLVRALVKLASFARRPVALTFGRIDGWYAHLVAPGPGPETTFLDYMAETPRLYSVPTDYRKSVEDDMALLDGVIWDLPIALHKAGCIIHAFVLRDVLKLQGDTVLFADALSSSSDKMNQLRQALQNLTEFGITRMMHMKMYHDSNHGTEPPAKRLMFEDLLLHTAAW</sequence>
<dbReference type="Pfam" id="PF12937">
    <property type="entry name" value="F-box-like"/>
    <property type="match status" value="1"/>
</dbReference>
<accession>A0A9N9Y754</accession>
<dbReference type="InterPro" id="IPR001810">
    <property type="entry name" value="F-box_dom"/>
</dbReference>
<gene>
    <name evidence="2" type="ORF">CBYS24578_00013525</name>
</gene>
<dbReference type="Proteomes" id="UP000754883">
    <property type="component" value="Unassembled WGS sequence"/>
</dbReference>
<dbReference type="InterPro" id="IPR036047">
    <property type="entry name" value="F-box-like_dom_sf"/>
</dbReference>
<dbReference type="EMBL" id="CABFNO020001527">
    <property type="protein sequence ID" value="CAG9994612.1"/>
    <property type="molecule type" value="Genomic_DNA"/>
</dbReference>
<dbReference type="AlphaFoldDB" id="A0A9N9Y754"/>
<dbReference type="Gene3D" id="1.20.1280.50">
    <property type="match status" value="1"/>
</dbReference>